<comment type="caution">
    <text evidence="2">The sequence shown here is derived from an EMBL/GenBank/DDBJ whole genome shotgun (WGS) entry which is preliminary data.</text>
</comment>
<dbReference type="Gene3D" id="1.20.120.20">
    <property type="entry name" value="Apolipoprotein"/>
    <property type="match status" value="1"/>
</dbReference>
<evidence type="ECO:0000313" key="2">
    <source>
        <dbReference type="EMBL" id="KOS07534.1"/>
    </source>
</evidence>
<protein>
    <submittedName>
        <fullName evidence="2">Uncharacterized protein</fullName>
    </submittedName>
</protein>
<gene>
    <name evidence="2" type="ORF">AM493_16895</name>
</gene>
<proteinExistence type="predicted"/>
<evidence type="ECO:0000313" key="3">
    <source>
        <dbReference type="Proteomes" id="UP000037755"/>
    </source>
</evidence>
<dbReference type="AlphaFoldDB" id="A0A0M8MF11"/>
<feature type="transmembrane region" description="Helical" evidence="1">
    <location>
        <begin position="69"/>
        <end position="88"/>
    </location>
</feature>
<name>A0A0M8MF11_9FLAO</name>
<keyword evidence="1" id="KW-1133">Transmembrane helix</keyword>
<keyword evidence="1" id="KW-0812">Transmembrane</keyword>
<reference evidence="2 3" key="1">
    <citation type="submission" date="2015-08" db="EMBL/GenBank/DDBJ databases">
        <title>Whole genome sequence of Flavobacterium akiainvivens IK-1T, from decaying Wikstroemia oahuensis, an endemic Hawaiian shrub.</title>
        <authorList>
            <person name="Wan X."/>
            <person name="Hou S."/>
            <person name="Saito J."/>
            <person name="Donachie S."/>
        </authorList>
    </citation>
    <scope>NUCLEOTIDE SEQUENCE [LARGE SCALE GENOMIC DNA]</scope>
    <source>
        <strain evidence="2 3">IK-1</strain>
    </source>
</reference>
<accession>A0A0M8MF11</accession>
<sequence>MLKVLNSIEILILMNDTLQKALIRIDQLQHQVDSLKNSHTIQKINYEAVEKMDVVEKVNAFYDSSWNKMLWVMGIFVTLVGIALPLVIQWMQQRSFKRVTDEIVGNATAKFNTRVQELGLEHSNKIDELNNSFETQINQLSNSNSEELQVLNNTFSDITKNIQQQLETGIEDLKKTAESAYWNAEANLYSILSVKAEEAGRKFDACFYAISTFLADDAAGNVARAENGIEFVVATIKELDVEELVEKKDELIHANFSEFNFTRLFEELIKEANPRYLPHLNALQQYCGSIGIVISV</sequence>
<evidence type="ECO:0000256" key="1">
    <source>
        <dbReference type="SAM" id="Phobius"/>
    </source>
</evidence>
<dbReference type="PATRIC" id="fig|1202724.3.peg.3506"/>
<keyword evidence="1" id="KW-0472">Membrane</keyword>
<dbReference type="Proteomes" id="UP000037755">
    <property type="component" value="Unassembled WGS sequence"/>
</dbReference>
<dbReference type="EMBL" id="LIYD01000005">
    <property type="protein sequence ID" value="KOS07534.1"/>
    <property type="molecule type" value="Genomic_DNA"/>
</dbReference>
<keyword evidence="3" id="KW-1185">Reference proteome</keyword>
<organism evidence="2 3">
    <name type="scientific">Flavobacterium akiainvivens</name>
    <dbReference type="NCBI Taxonomy" id="1202724"/>
    <lineage>
        <taxon>Bacteria</taxon>
        <taxon>Pseudomonadati</taxon>
        <taxon>Bacteroidota</taxon>
        <taxon>Flavobacteriia</taxon>
        <taxon>Flavobacteriales</taxon>
        <taxon>Flavobacteriaceae</taxon>
        <taxon>Flavobacterium</taxon>
    </lineage>
</organism>